<evidence type="ECO:0000313" key="2">
    <source>
        <dbReference type="Proteomes" id="UP000001933"/>
    </source>
</evidence>
<dbReference type="InParanoid" id="Q2LSX2"/>
<organism evidence="1 2">
    <name type="scientific">Syntrophus aciditrophicus (strain SB)</name>
    <dbReference type="NCBI Taxonomy" id="56780"/>
    <lineage>
        <taxon>Bacteria</taxon>
        <taxon>Pseudomonadati</taxon>
        <taxon>Thermodesulfobacteriota</taxon>
        <taxon>Syntrophia</taxon>
        <taxon>Syntrophales</taxon>
        <taxon>Syntrophaceae</taxon>
        <taxon>Syntrophus</taxon>
    </lineage>
</organism>
<accession>Q2LSX2</accession>
<dbReference type="KEGG" id="sat:SYN_03530"/>
<dbReference type="AlphaFoldDB" id="Q2LSX2"/>
<sequence length="51" mass="5841">MNARTYPIRLNFVKRNTGTVQLYRGHCGLFMILQCSFFSMKEPGDAGRKAD</sequence>
<dbReference type="Proteomes" id="UP000001933">
    <property type="component" value="Chromosome"/>
</dbReference>
<keyword evidence="2" id="KW-1185">Reference proteome</keyword>
<dbReference type="EMBL" id="CP000252">
    <property type="protein sequence ID" value="ABC77184.1"/>
    <property type="molecule type" value="Genomic_DNA"/>
</dbReference>
<evidence type="ECO:0000313" key="1">
    <source>
        <dbReference type="EMBL" id="ABC77184.1"/>
    </source>
</evidence>
<gene>
    <name evidence="1" type="ORF">SYN_03530</name>
</gene>
<reference evidence="1 2" key="1">
    <citation type="journal article" date="2007" name="Proc. Natl. Acad. Sci. U.S.A.">
        <title>The genome of Syntrophus aciditrophicus: life at the thermodynamic limit of microbial growth.</title>
        <authorList>
            <person name="McInerney M.J."/>
            <person name="Rohlin L."/>
            <person name="Mouttaki H."/>
            <person name="Kim U."/>
            <person name="Krupp R.S."/>
            <person name="Rios-Hernandez L."/>
            <person name="Sieber J."/>
            <person name="Struchtemeyer C.G."/>
            <person name="Bhattacharyya A."/>
            <person name="Campbell J.W."/>
            <person name="Gunsalus R.P."/>
        </authorList>
    </citation>
    <scope>NUCLEOTIDE SEQUENCE [LARGE SCALE GENOMIC DNA]</scope>
    <source>
        <strain evidence="1 2">SB</strain>
    </source>
</reference>
<name>Q2LSX2_SYNAS</name>
<dbReference type="HOGENOM" id="CLU_3104674_0_0_7"/>
<proteinExistence type="predicted"/>
<protein>
    <submittedName>
        <fullName evidence="1">Hypothetical cytosolic protein</fullName>
    </submittedName>
</protein>